<proteinExistence type="predicted"/>
<dbReference type="AlphaFoldDB" id="A0A1H8MV22"/>
<sequence length="175" mass="20782">MKRIIILGSPGSGKSTLANKISTKLSITLHHLDKLFWRAAWQETPREEFEQQLVHILQTEEWIIDGNYNRTLPLRLAHAELVVLLDYPTWRCLWGVIKRYFTYRNKTRPDMAEGCNERLNWDFFKYVLLFRRQQLGQTEAHLAKRDRHVMLVRLQSPKAVEPFIEQLLEQLAINN</sequence>
<dbReference type="InterPro" id="IPR027417">
    <property type="entry name" value="P-loop_NTPase"/>
</dbReference>
<dbReference type="InterPro" id="IPR002182">
    <property type="entry name" value="NB-ARC"/>
</dbReference>
<evidence type="ECO:0000313" key="3">
    <source>
        <dbReference type="Proteomes" id="UP000199300"/>
    </source>
</evidence>
<reference evidence="2 3" key="1">
    <citation type="submission" date="2016-10" db="EMBL/GenBank/DDBJ databases">
        <authorList>
            <person name="de Groot N.N."/>
        </authorList>
    </citation>
    <scope>NUCLEOTIDE SEQUENCE [LARGE SCALE GENOMIC DNA]</scope>
    <source>
        <strain evidence="2 3">CGMCC 1.10434</strain>
    </source>
</reference>
<dbReference type="STRING" id="872970.SAMN04488134_1057"/>
<dbReference type="PANTHER" id="PTHR37816">
    <property type="entry name" value="YALI0E33011P"/>
    <property type="match status" value="1"/>
</dbReference>
<accession>A0A1H8MV22</accession>
<dbReference type="Pfam" id="PF00931">
    <property type="entry name" value="NB-ARC"/>
    <property type="match status" value="1"/>
</dbReference>
<dbReference type="EMBL" id="FODJ01000005">
    <property type="protein sequence ID" value="SEO21053.1"/>
    <property type="molecule type" value="Genomic_DNA"/>
</dbReference>
<dbReference type="OrthoDB" id="1201990at2"/>
<gene>
    <name evidence="2" type="ORF">SAMN04488134_1057</name>
</gene>
<dbReference type="GO" id="GO:0016301">
    <property type="term" value="F:kinase activity"/>
    <property type="evidence" value="ECO:0007669"/>
    <property type="project" value="UniProtKB-KW"/>
</dbReference>
<dbReference type="Gene3D" id="3.40.50.300">
    <property type="entry name" value="P-loop containing nucleotide triphosphate hydrolases"/>
    <property type="match status" value="1"/>
</dbReference>
<feature type="domain" description="NB-ARC" evidence="1">
    <location>
        <begin position="4"/>
        <end position="62"/>
    </location>
</feature>
<name>A0A1H8MV22_9BACI</name>
<dbReference type="Proteomes" id="UP000199300">
    <property type="component" value="Unassembled WGS sequence"/>
</dbReference>
<protein>
    <submittedName>
        <fullName evidence="2">Adenylate kinase</fullName>
    </submittedName>
</protein>
<organism evidence="2 3">
    <name type="scientific">Amphibacillus marinus</name>
    <dbReference type="NCBI Taxonomy" id="872970"/>
    <lineage>
        <taxon>Bacteria</taxon>
        <taxon>Bacillati</taxon>
        <taxon>Bacillota</taxon>
        <taxon>Bacilli</taxon>
        <taxon>Bacillales</taxon>
        <taxon>Bacillaceae</taxon>
        <taxon>Amphibacillus</taxon>
    </lineage>
</organism>
<evidence type="ECO:0000313" key="2">
    <source>
        <dbReference type="EMBL" id="SEO21053.1"/>
    </source>
</evidence>
<evidence type="ECO:0000259" key="1">
    <source>
        <dbReference type="Pfam" id="PF00931"/>
    </source>
</evidence>
<dbReference type="PANTHER" id="PTHR37816:SF3">
    <property type="entry name" value="MODULATES DNA TOPOLOGY"/>
    <property type="match status" value="1"/>
</dbReference>
<keyword evidence="3" id="KW-1185">Reference proteome</keyword>
<dbReference type="SUPFAM" id="SSF52540">
    <property type="entry name" value="P-loop containing nucleoside triphosphate hydrolases"/>
    <property type="match status" value="1"/>
</dbReference>
<dbReference type="InterPro" id="IPR052922">
    <property type="entry name" value="Cytidylate_Kinase-2"/>
</dbReference>
<keyword evidence="2" id="KW-0418">Kinase</keyword>
<keyword evidence="2" id="KW-0808">Transferase</keyword>
<dbReference type="RefSeq" id="WP_091496753.1">
    <property type="nucleotide sequence ID" value="NZ_FODJ01000005.1"/>
</dbReference>